<proteinExistence type="predicted"/>
<evidence type="ECO:0000313" key="2">
    <source>
        <dbReference type="EMBL" id="CAA9238909.1"/>
    </source>
</evidence>
<reference evidence="2" key="1">
    <citation type="submission" date="2020-02" db="EMBL/GenBank/DDBJ databases">
        <authorList>
            <person name="Meier V. D."/>
        </authorList>
    </citation>
    <scope>NUCLEOTIDE SEQUENCE</scope>
    <source>
        <strain evidence="2">AVDCRST_MAG56</strain>
    </source>
</reference>
<name>A0A6J4I0F1_9SPHI</name>
<feature type="transmembrane region" description="Helical" evidence="1">
    <location>
        <begin position="24"/>
        <end position="50"/>
    </location>
</feature>
<keyword evidence="1" id="KW-0812">Transmembrane</keyword>
<evidence type="ECO:0000256" key="1">
    <source>
        <dbReference type="SAM" id="Phobius"/>
    </source>
</evidence>
<sequence length="52" mass="5848">MEGGPLPSFRLYYSNKHVLSISSWSLLFLLNFISFCALPAPLPFLSFLVLSL</sequence>
<keyword evidence="1" id="KW-1133">Transmembrane helix</keyword>
<keyword evidence="1" id="KW-0472">Membrane</keyword>
<dbReference type="AlphaFoldDB" id="A0A6J4I0F1"/>
<gene>
    <name evidence="2" type="ORF">AVDCRST_MAG56-1332</name>
</gene>
<organism evidence="2">
    <name type="scientific">uncultured Cytophagales bacterium</name>
    <dbReference type="NCBI Taxonomy" id="158755"/>
    <lineage>
        <taxon>Bacteria</taxon>
        <taxon>Pseudomonadati</taxon>
        <taxon>Bacteroidota</taxon>
        <taxon>Sphingobacteriia</taxon>
        <taxon>Sphingobacteriales</taxon>
        <taxon>environmental samples</taxon>
    </lineage>
</organism>
<protein>
    <submittedName>
        <fullName evidence="2">Uncharacterized protein</fullName>
    </submittedName>
</protein>
<dbReference type="EMBL" id="CADCTQ010000125">
    <property type="protein sequence ID" value="CAA9238909.1"/>
    <property type="molecule type" value="Genomic_DNA"/>
</dbReference>
<accession>A0A6J4I0F1</accession>